<keyword evidence="3" id="KW-1185">Reference proteome</keyword>
<name>K0SDH4_THAOC</name>
<evidence type="ECO:0000256" key="1">
    <source>
        <dbReference type="SAM" id="MobiDB-lite"/>
    </source>
</evidence>
<protein>
    <submittedName>
        <fullName evidence="2">Uncharacterized protein</fullName>
    </submittedName>
</protein>
<dbReference type="Proteomes" id="UP000266841">
    <property type="component" value="Unassembled WGS sequence"/>
</dbReference>
<feature type="region of interest" description="Disordered" evidence="1">
    <location>
        <begin position="1"/>
        <end position="41"/>
    </location>
</feature>
<dbReference type="EMBL" id="AGNL01018486">
    <property type="protein sequence ID" value="EJK63009.1"/>
    <property type="molecule type" value="Genomic_DNA"/>
</dbReference>
<organism evidence="2 3">
    <name type="scientific">Thalassiosira oceanica</name>
    <name type="common">Marine diatom</name>
    <dbReference type="NCBI Taxonomy" id="159749"/>
    <lineage>
        <taxon>Eukaryota</taxon>
        <taxon>Sar</taxon>
        <taxon>Stramenopiles</taxon>
        <taxon>Ochrophyta</taxon>
        <taxon>Bacillariophyta</taxon>
        <taxon>Coscinodiscophyceae</taxon>
        <taxon>Thalassiosirophycidae</taxon>
        <taxon>Thalassiosirales</taxon>
        <taxon>Thalassiosiraceae</taxon>
        <taxon>Thalassiosira</taxon>
    </lineage>
</organism>
<feature type="region of interest" description="Disordered" evidence="1">
    <location>
        <begin position="168"/>
        <end position="197"/>
    </location>
</feature>
<proteinExistence type="predicted"/>
<comment type="caution">
    <text evidence="2">The sequence shown here is derived from an EMBL/GenBank/DDBJ whole genome shotgun (WGS) entry which is preliminary data.</text>
</comment>
<sequence>MSSGVLSSGAGVELPDGFRNAESGFGDINGGDNDDVDFGEGDGSLLADGAFVTPASGKGRRVSTQTRVKAAQAQAQKSQQSIDSLVGMAGEIVKGIQERREDTDPMQGMLTKYNFIDEQKKRFLEDEDLSPGKGVMLANICRTKKKKLGDQVLAMHQAELIGQQVAEELEAGEDSEAVHETPLRSLPSEESKQSESH</sequence>
<evidence type="ECO:0000313" key="3">
    <source>
        <dbReference type="Proteomes" id="UP000266841"/>
    </source>
</evidence>
<dbReference type="AlphaFoldDB" id="K0SDH4"/>
<accession>K0SDH4</accession>
<reference evidence="2 3" key="1">
    <citation type="journal article" date="2012" name="Genome Biol.">
        <title>Genome and low-iron response of an oceanic diatom adapted to chronic iron limitation.</title>
        <authorList>
            <person name="Lommer M."/>
            <person name="Specht M."/>
            <person name="Roy A.S."/>
            <person name="Kraemer L."/>
            <person name="Andreson R."/>
            <person name="Gutowska M.A."/>
            <person name="Wolf J."/>
            <person name="Bergner S.V."/>
            <person name="Schilhabel M.B."/>
            <person name="Klostermeier U.C."/>
            <person name="Beiko R.G."/>
            <person name="Rosenstiel P."/>
            <person name="Hippler M."/>
            <person name="Laroche J."/>
        </authorList>
    </citation>
    <scope>NUCLEOTIDE SEQUENCE [LARGE SCALE GENOMIC DNA]</scope>
    <source>
        <strain evidence="2 3">CCMP1005</strain>
    </source>
</reference>
<evidence type="ECO:0000313" key="2">
    <source>
        <dbReference type="EMBL" id="EJK63009.1"/>
    </source>
</evidence>
<gene>
    <name evidence="2" type="ORF">THAOC_16358</name>
</gene>
<feature type="compositionally biased region" description="Basic and acidic residues" evidence="1">
    <location>
        <begin position="176"/>
        <end position="197"/>
    </location>
</feature>